<dbReference type="FunFam" id="3.40.50.300:FF:000216">
    <property type="entry name" value="Type VII secretion ATPase EccA"/>
    <property type="match status" value="1"/>
</dbReference>
<dbReference type="Pfam" id="PF17866">
    <property type="entry name" value="AAA_lid_6"/>
    <property type="match status" value="1"/>
</dbReference>
<dbReference type="CDD" id="cd00009">
    <property type="entry name" value="AAA"/>
    <property type="match status" value="1"/>
</dbReference>
<evidence type="ECO:0000313" key="6">
    <source>
        <dbReference type="Proteomes" id="UP000697710"/>
    </source>
</evidence>
<dbReference type="Pfam" id="PF00004">
    <property type="entry name" value="AAA"/>
    <property type="match status" value="1"/>
</dbReference>
<keyword evidence="2" id="KW-0547">Nucleotide-binding</keyword>
<dbReference type="SMART" id="SM00382">
    <property type="entry name" value="AAA"/>
    <property type="match status" value="1"/>
</dbReference>
<gene>
    <name evidence="5" type="ORF">KC729_06335</name>
</gene>
<dbReference type="InterPro" id="IPR003593">
    <property type="entry name" value="AAA+_ATPase"/>
</dbReference>
<dbReference type="Gene3D" id="3.40.50.300">
    <property type="entry name" value="P-loop containing nucleotide triphosphate hydrolases"/>
    <property type="match status" value="1"/>
</dbReference>
<accession>A0A956LXR4</accession>
<sequence>MGSSGEPETLETVLREIDGLVGMEAIKEQIRTLTNVVKVHEERRKRELPVSRISLHSVFYGPPGTGKTTIARLLGRVFRALGILAKGHLLETDRAGLVAGYVGQTAIQVDKLVQEALDGVLFIDEAYTLSPEDGRDFGHEAIETLLKRMEDYRERLIVIVAGYPDEMERFLESNPGLKSRFNRFFYFDHYPPEDLVRILEIMVNNASLELTRPAKLAAREVLAGLWERRDRMFGNGRLVRNLFERMLERQANRIAGLAELTNETLSRLTKADVPEIEDLAS</sequence>
<dbReference type="AlphaFoldDB" id="A0A956LXR4"/>
<dbReference type="InterPro" id="IPR000641">
    <property type="entry name" value="CbxX/CfxQ"/>
</dbReference>
<reference evidence="5" key="1">
    <citation type="submission" date="2020-04" db="EMBL/GenBank/DDBJ databases">
        <authorList>
            <person name="Zhang T."/>
        </authorList>
    </citation>
    <scope>NUCLEOTIDE SEQUENCE</scope>
    <source>
        <strain evidence="5">HKST-UBA01</strain>
    </source>
</reference>
<evidence type="ECO:0000313" key="5">
    <source>
        <dbReference type="EMBL" id="MCA9727283.1"/>
    </source>
</evidence>
<dbReference type="GO" id="GO:0005524">
    <property type="term" value="F:ATP binding"/>
    <property type="evidence" value="ECO:0007669"/>
    <property type="project" value="UniProtKB-KW"/>
</dbReference>
<dbReference type="InterPro" id="IPR041627">
    <property type="entry name" value="AAA_lid_6"/>
</dbReference>
<evidence type="ECO:0000256" key="1">
    <source>
        <dbReference type="ARBA" id="ARBA00010378"/>
    </source>
</evidence>
<dbReference type="InterPro" id="IPR027417">
    <property type="entry name" value="P-loop_NTPase"/>
</dbReference>
<dbReference type="InterPro" id="IPR003959">
    <property type="entry name" value="ATPase_AAA_core"/>
</dbReference>
<dbReference type="Proteomes" id="UP000697710">
    <property type="component" value="Unassembled WGS sequence"/>
</dbReference>
<dbReference type="PANTHER" id="PTHR43392:SF2">
    <property type="entry name" value="AAA-TYPE ATPASE FAMILY PROTEIN _ ANKYRIN REPEAT FAMILY PROTEIN"/>
    <property type="match status" value="1"/>
</dbReference>
<keyword evidence="3" id="KW-0067">ATP-binding</keyword>
<comment type="caution">
    <text evidence="5">The sequence shown here is derived from an EMBL/GenBank/DDBJ whole genome shotgun (WGS) entry which is preliminary data.</text>
</comment>
<evidence type="ECO:0000259" key="4">
    <source>
        <dbReference type="SMART" id="SM00382"/>
    </source>
</evidence>
<dbReference type="GO" id="GO:0016887">
    <property type="term" value="F:ATP hydrolysis activity"/>
    <property type="evidence" value="ECO:0007669"/>
    <property type="project" value="InterPro"/>
</dbReference>
<name>A0A956LXR4_UNCEI</name>
<reference evidence="5" key="2">
    <citation type="journal article" date="2021" name="Microbiome">
        <title>Successional dynamics and alternative stable states in a saline activated sludge microbial community over 9 years.</title>
        <authorList>
            <person name="Wang Y."/>
            <person name="Ye J."/>
            <person name="Ju F."/>
            <person name="Liu L."/>
            <person name="Boyd J.A."/>
            <person name="Deng Y."/>
            <person name="Parks D.H."/>
            <person name="Jiang X."/>
            <person name="Yin X."/>
            <person name="Woodcroft B.J."/>
            <person name="Tyson G.W."/>
            <person name="Hugenholtz P."/>
            <person name="Polz M.F."/>
            <person name="Zhang T."/>
        </authorList>
    </citation>
    <scope>NUCLEOTIDE SEQUENCE</scope>
    <source>
        <strain evidence="5">HKST-UBA01</strain>
    </source>
</reference>
<proteinExistence type="inferred from homology"/>
<evidence type="ECO:0000256" key="2">
    <source>
        <dbReference type="ARBA" id="ARBA00022741"/>
    </source>
</evidence>
<feature type="domain" description="AAA+ ATPase" evidence="4">
    <location>
        <begin position="53"/>
        <end position="191"/>
    </location>
</feature>
<protein>
    <submittedName>
        <fullName evidence="5">AAA family ATPase</fullName>
    </submittedName>
</protein>
<dbReference type="PANTHER" id="PTHR43392">
    <property type="entry name" value="AAA-TYPE ATPASE FAMILY PROTEIN / ANKYRIN REPEAT FAMILY PROTEIN"/>
    <property type="match status" value="1"/>
</dbReference>
<dbReference type="Gene3D" id="1.10.8.60">
    <property type="match status" value="1"/>
</dbReference>
<dbReference type="InterPro" id="IPR050773">
    <property type="entry name" value="CbxX/CfxQ_RuBisCO_ESX"/>
</dbReference>
<dbReference type="EMBL" id="JAGQHR010000139">
    <property type="protein sequence ID" value="MCA9727283.1"/>
    <property type="molecule type" value="Genomic_DNA"/>
</dbReference>
<organism evidence="5 6">
    <name type="scientific">Eiseniibacteriota bacterium</name>
    <dbReference type="NCBI Taxonomy" id="2212470"/>
    <lineage>
        <taxon>Bacteria</taxon>
        <taxon>Candidatus Eiseniibacteriota</taxon>
    </lineage>
</organism>
<evidence type="ECO:0000256" key="3">
    <source>
        <dbReference type="ARBA" id="ARBA00022840"/>
    </source>
</evidence>
<dbReference type="SUPFAM" id="SSF52540">
    <property type="entry name" value="P-loop containing nucleoside triphosphate hydrolases"/>
    <property type="match status" value="1"/>
</dbReference>
<comment type="similarity">
    <text evidence="1">Belongs to the CbxX/CfxQ family.</text>
</comment>
<dbReference type="PRINTS" id="PR00819">
    <property type="entry name" value="CBXCFQXSUPER"/>
</dbReference>